<protein>
    <recommendedName>
        <fullName evidence="1">Double-GTPase 1 domain-containing protein</fullName>
    </recommendedName>
</protein>
<evidence type="ECO:0000313" key="3">
    <source>
        <dbReference type="Proteomes" id="UP000252266"/>
    </source>
</evidence>
<dbReference type="AlphaFoldDB" id="A0A367WYD0"/>
<dbReference type="Proteomes" id="UP000252266">
    <property type="component" value="Unassembled WGS sequence"/>
</dbReference>
<feature type="domain" description="Double-GTPase 1" evidence="1">
    <location>
        <begin position="10"/>
        <end position="258"/>
    </location>
</feature>
<reference evidence="2 3" key="1">
    <citation type="submission" date="2014-07" db="EMBL/GenBank/DDBJ databases">
        <title>Draft genome sequence of Thalassospira xiamenensis IB13.</title>
        <authorList>
            <person name="Lai Q."/>
            <person name="Shao Z."/>
        </authorList>
    </citation>
    <scope>NUCLEOTIDE SEQUENCE [LARGE SCALE GENOMIC DNA]</scope>
    <source>
        <strain evidence="2 3">IB13</strain>
    </source>
</reference>
<comment type="caution">
    <text evidence="2">The sequence shown here is derived from an EMBL/GenBank/DDBJ whole genome shotgun (WGS) entry which is preliminary data.</text>
</comment>
<accession>A0A367WYD0</accession>
<proteinExistence type="predicted"/>
<dbReference type="InterPro" id="IPR045530">
    <property type="entry name" value="DO-GTPase1"/>
</dbReference>
<dbReference type="Pfam" id="PF19975">
    <property type="entry name" value="DO-GTPase1"/>
    <property type="match status" value="1"/>
</dbReference>
<gene>
    <name evidence="2" type="ORF">TH44_20825</name>
</gene>
<organism evidence="2 3">
    <name type="scientific">Thalassospira xiamenensis</name>
    <dbReference type="NCBI Taxonomy" id="220697"/>
    <lineage>
        <taxon>Bacteria</taxon>
        <taxon>Pseudomonadati</taxon>
        <taxon>Pseudomonadota</taxon>
        <taxon>Alphaproteobacteria</taxon>
        <taxon>Rhodospirillales</taxon>
        <taxon>Thalassospiraceae</taxon>
        <taxon>Thalassospira</taxon>
    </lineage>
</organism>
<evidence type="ECO:0000259" key="1">
    <source>
        <dbReference type="Pfam" id="PF19975"/>
    </source>
</evidence>
<evidence type="ECO:0000313" key="2">
    <source>
        <dbReference type="EMBL" id="RCK45511.1"/>
    </source>
</evidence>
<sequence>MIRESGAVTRLRFDKLSECNYEHINVLAKRWRAGKKQQRTQTSGYKVVRMRLKDASDNPFEVSFPDMPGEDFSRMWEKRELDDSMKAMLTAPAILLLINGDTIKFPAWIVDHLAIAREAGLEPSEGEMIDWSPNIAPTQVQIVEILQFLMSGELDIGPRRLAILISAWDEVEEEGLNPAELLECKLPLLYQYLRNSRDPWNWHVWGVSAQGGVYEDQDKGEILEETIALRGLTRPSDRIRVVDGEIMSSDITLPLNWLIS</sequence>
<dbReference type="EMBL" id="JPWJ01000014">
    <property type="protein sequence ID" value="RCK45511.1"/>
    <property type="molecule type" value="Genomic_DNA"/>
</dbReference>
<name>A0A367WYD0_9PROT</name>